<feature type="region of interest" description="Disordered" evidence="1">
    <location>
        <begin position="1"/>
        <end position="27"/>
    </location>
</feature>
<dbReference type="PATRIC" id="fig|1331060.3.peg.4453"/>
<keyword evidence="3" id="KW-1185">Reference proteome</keyword>
<dbReference type="Proteomes" id="UP000015531">
    <property type="component" value="Unassembled WGS sequence"/>
</dbReference>
<evidence type="ECO:0000313" key="2">
    <source>
        <dbReference type="EMBL" id="EQB11276.1"/>
    </source>
</evidence>
<organism evidence="2 3">
    <name type="scientific">Sphingobium lactosutens DS20</name>
    <dbReference type="NCBI Taxonomy" id="1331060"/>
    <lineage>
        <taxon>Bacteria</taxon>
        <taxon>Pseudomonadati</taxon>
        <taxon>Pseudomonadota</taxon>
        <taxon>Alphaproteobacteria</taxon>
        <taxon>Sphingomonadales</taxon>
        <taxon>Sphingomonadaceae</taxon>
        <taxon>Sphingobium</taxon>
    </lineage>
</organism>
<protein>
    <submittedName>
        <fullName evidence="2">Uncharacterized protein</fullName>
    </submittedName>
</protein>
<reference evidence="2 3" key="1">
    <citation type="journal article" date="2013" name="Genome Announc.">
        <title>Draft Genome Sequence of Sphingobium lactosutens Strain DS20T, Isolated from a Hexachlorocyclohexane Dumpsite.</title>
        <authorList>
            <person name="Kumar R."/>
            <person name="Dwivedi V."/>
            <person name="Negi V."/>
            <person name="Khurana J.P."/>
            <person name="Lal R."/>
        </authorList>
    </citation>
    <scope>NUCLEOTIDE SEQUENCE [LARGE SCALE GENOMIC DNA]</scope>
    <source>
        <strain evidence="2 3">DS20</strain>
    </source>
</reference>
<gene>
    <name evidence="2" type="ORF">RLDS_23015</name>
</gene>
<sequence>MKDRPTEPKAWGFGSYVGKKGSENTSDNWRETRTIKLEYHTKDRPQKRRELHEAAERLGYAHCVFDSSDRYGAPTVAIILPLTEAINEGRYARLATVFAFELDHWRAVDGYSSMTHLAHVDQDCVIETFEGAVISPSAKIKETKNLYQNINPKHFCAAGPKAAVHLVEPIFTSHDGLFEWTATATETAQMTADSLLASIGVRLD</sequence>
<name>T0H4K2_9SPHN</name>
<evidence type="ECO:0000313" key="3">
    <source>
        <dbReference type="Proteomes" id="UP000015531"/>
    </source>
</evidence>
<proteinExistence type="predicted"/>
<dbReference type="EMBL" id="ATDP01000107">
    <property type="protein sequence ID" value="EQB11276.1"/>
    <property type="molecule type" value="Genomic_DNA"/>
</dbReference>
<evidence type="ECO:0000256" key="1">
    <source>
        <dbReference type="SAM" id="MobiDB-lite"/>
    </source>
</evidence>
<comment type="caution">
    <text evidence="2">The sequence shown here is derived from an EMBL/GenBank/DDBJ whole genome shotgun (WGS) entry which is preliminary data.</text>
</comment>
<accession>T0H4K2</accession>
<dbReference type="AlphaFoldDB" id="T0H4K2"/>